<dbReference type="Proteomes" id="UP000198397">
    <property type="component" value="Unassembled WGS sequence"/>
</dbReference>
<dbReference type="RefSeq" id="WP_089385184.1">
    <property type="nucleotide sequence ID" value="NZ_FZNQ01000012.1"/>
</dbReference>
<dbReference type="AlphaFoldDB" id="A0A238X114"/>
<proteinExistence type="predicted"/>
<evidence type="ECO:0000313" key="1">
    <source>
        <dbReference type="EMBL" id="SNR52412.1"/>
    </source>
</evidence>
<name>A0A238X114_HALVU</name>
<reference evidence="1 2" key="1">
    <citation type="submission" date="2017-06" db="EMBL/GenBank/DDBJ databases">
        <authorList>
            <person name="Kim H.J."/>
            <person name="Triplett B.A."/>
        </authorList>
    </citation>
    <scope>NUCLEOTIDE SEQUENCE [LARGE SCALE GENOMIC DNA]</scope>
    <source>
        <strain evidence="1 2">DSM 8800</strain>
    </source>
</reference>
<gene>
    <name evidence="1" type="ORF">SAMN06264855_11230</name>
</gene>
<organism evidence="1 2">
    <name type="scientific">Halorubrum vacuolatum</name>
    <name type="common">Natronobacterium vacuolatum</name>
    <dbReference type="NCBI Taxonomy" id="63740"/>
    <lineage>
        <taxon>Archaea</taxon>
        <taxon>Methanobacteriati</taxon>
        <taxon>Methanobacteriota</taxon>
        <taxon>Stenosarchaea group</taxon>
        <taxon>Halobacteria</taxon>
        <taxon>Halobacteriales</taxon>
        <taxon>Haloferacaceae</taxon>
        <taxon>Halorubrum</taxon>
    </lineage>
</organism>
<dbReference type="EMBL" id="FZNQ01000012">
    <property type="protein sequence ID" value="SNR52412.1"/>
    <property type="molecule type" value="Genomic_DNA"/>
</dbReference>
<accession>A0A238X114</accession>
<keyword evidence="2" id="KW-1185">Reference proteome</keyword>
<protein>
    <submittedName>
        <fullName evidence="1">Uncharacterized protein</fullName>
    </submittedName>
</protein>
<evidence type="ECO:0000313" key="2">
    <source>
        <dbReference type="Proteomes" id="UP000198397"/>
    </source>
</evidence>
<dbReference type="OrthoDB" id="314468at2157"/>
<sequence>MNRPVGLGLRHVICPACATAFALTTMPEACPACSEPALRSLSDDQGEADYFAGTMRTERVEHRASRDP</sequence>